<evidence type="ECO:0000256" key="2">
    <source>
        <dbReference type="ARBA" id="ARBA00022729"/>
    </source>
</evidence>
<dbReference type="SUPFAM" id="SSF51445">
    <property type="entry name" value="(Trans)glycosidases"/>
    <property type="match status" value="1"/>
</dbReference>
<feature type="chain" id="PRO_5045922057" description="Lysozyme" evidence="7">
    <location>
        <begin position="29"/>
        <end position="937"/>
    </location>
</feature>
<feature type="compositionally biased region" description="Basic and acidic residues" evidence="6">
    <location>
        <begin position="139"/>
        <end position="148"/>
    </location>
</feature>
<dbReference type="PROSITE" id="PS51904">
    <property type="entry name" value="GLYCOSYL_HYDROL_F25_2"/>
    <property type="match status" value="1"/>
</dbReference>
<feature type="signal peptide" evidence="7">
    <location>
        <begin position="1"/>
        <end position="28"/>
    </location>
</feature>
<dbReference type="Pfam" id="PF13517">
    <property type="entry name" value="FG-GAP_3"/>
    <property type="match status" value="4"/>
</dbReference>
<keyword evidence="2 7" id="KW-0732">Signal</keyword>
<comment type="similarity">
    <text evidence="1 5">Belongs to the glycosyl hydrolase 25 family.</text>
</comment>
<feature type="compositionally biased region" description="Basic and acidic residues" evidence="6">
    <location>
        <begin position="90"/>
        <end position="104"/>
    </location>
</feature>
<dbReference type="CDD" id="cd06412">
    <property type="entry name" value="GH25_CH-type"/>
    <property type="match status" value="1"/>
</dbReference>
<dbReference type="RefSeq" id="WP_255865152.1">
    <property type="nucleotide sequence ID" value="NZ_CP104263.1"/>
</dbReference>
<dbReference type="InterPro" id="IPR002053">
    <property type="entry name" value="Glyco_hydro_25"/>
</dbReference>
<comment type="caution">
    <text evidence="8">The sequence shown here is derived from an EMBL/GenBank/DDBJ whole genome shotgun (WGS) entry which is preliminary data.</text>
</comment>
<evidence type="ECO:0000256" key="6">
    <source>
        <dbReference type="SAM" id="MobiDB-lite"/>
    </source>
</evidence>
<evidence type="ECO:0000313" key="9">
    <source>
        <dbReference type="Proteomes" id="UP001206924"/>
    </source>
</evidence>
<protein>
    <recommendedName>
        <fullName evidence="5">Lysozyme</fullName>
        <ecNumber evidence="5">3.2.1.17</ecNumber>
    </recommendedName>
</protein>
<dbReference type="EMBL" id="JANFLP010000006">
    <property type="protein sequence ID" value="MCQ1949507.1"/>
    <property type="molecule type" value="Genomic_DNA"/>
</dbReference>
<dbReference type="InterPro" id="IPR028994">
    <property type="entry name" value="Integrin_alpha_N"/>
</dbReference>
<dbReference type="InterPro" id="IPR008270">
    <property type="entry name" value="Glyco_hydro_25_AS"/>
</dbReference>
<dbReference type="PANTHER" id="PTHR44103:SF1">
    <property type="entry name" value="PROPROTEIN CONVERTASE P"/>
    <property type="match status" value="1"/>
</dbReference>
<feature type="region of interest" description="Disordered" evidence="6">
    <location>
        <begin position="129"/>
        <end position="194"/>
    </location>
</feature>
<evidence type="ECO:0000256" key="7">
    <source>
        <dbReference type="SAM" id="SignalP"/>
    </source>
</evidence>
<organism evidence="8 9">
    <name type="scientific">Arthrobacter jinronghuae</name>
    <dbReference type="NCBI Taxonomy" id="2964609"/>
    <lineage>
        <taxon>Bacteria</taxon>
        <taxon>Bacillati</taxon>
        <taxon>Actinomycetota</taxon>
        <taxon>Actinomycetes</taxon>
        <taxon>Micrococcales</taxon>
        <taxon>Micrococcaceae</taxon>
        <taxon>Arthrobacter</taxon>
    </lineage>
</organism>
<feature type="compositionally biased region" description="Low complexity" evidence="6">
    <location>
        <begin position="45"/>
        <end position="56"/>
    </location>
</feature>
<evidence type="ECO:0000256" key="5">
    <source>
        <dbReference type="RuleBase" id="RU361176"/>
    </source>
</evidence>
<dbReference type="Proteomes" id="UP001206924">
    <property type="component" value="Unassembled WGS sequence"/>
</dbReference>
<evidence type="ECO:0000313" key="8">
    <source>
        <dbReference type="EMBL" id="MCQ1949507.1"/>
    </source>
</evidence>
<dbReference type="Gene3D" id="3.20.20.80">
    <property type="entry name" value="Glycosidases"/>
    <property type="match status" value="1"/>
</dbReference>
<comment type="catalytic activity">
    <reaction evidence="5">
        <text>Hydrolysis of (1-&gt;4)-beta-linkages between N-acetylmuramic acid and N-acetyl-D-glucosamine residues in a peptidoglycan and between N-acetyl-D-glucosamine residues in chitodextrins.</text>
        <dbReference type="EC" id="3.2.1.17"/>
    </reaction>
</comment>
<keyword evidence="3 5" id="KW-0378">Hydrolase</keyword>
<dbReference type="InterPro" id="IPR013517">
    <property type="entry name" value="FG-GAP"/>
</dbReference>
<reference evidence="8 9" key="1">
    <citation type="submission" date="2022-07" db="EMBL/GenBank/DDBJ databases">
        <title>Novel species in genus Arthrobacter.</title>
        <authorList>
            <person name="Liu Y."/>
        </authorList>
    </citation>
    <scope>NUCLEOTIDE SEQUENCE [LARGE SCALE GENOMIC DNA]</scope>
    <source>
        <strain evidence="9">zg-Y859</strain>
    </source>
</reference>
<feature type="region of interest" description="Disordered" evidence="6">
    <location>
        <begin position="28"/>
        <end position="117"/>
    </location>
</feature>
<dbReference type="Pfam" id="PF01183">
    <property type="entry name" value="Glyco_hydro_25"/>
    <property type="match status" value="1"/>
</dbReference>
<accession>A0ABT1NP44</accession>
<feature type="compositionally biased region" description="Low complexity" evidence="6">
    <location>
        <begin position="77"/>
        <end position="89"/>
    </location>
</feature>
<keyword evidence="9" id="KW-1185">Reference proteome</keyword>
<proteinExistence type="inferred from homology"/>
<dbReference type="Gene3D" id="2.40.128.340">
    <property type="match status" value="2"/>
</dbReference>
<evidence type="ECO:0000256" key="1">
    <source>
        <dbReference type="ARBA" id="ARBA00010646"/>
    </source>
</evidence>
<dbReference type="InterPro" id="IPR018077">
    <property type="entry name" value="Glyco_hydro_fam25_subgr"/>
</dbReference>
<evidence type="ECO:0000256" key="3">
    <source>
        <dbReference type="ARBA" id="ARBA00022801"/>
    </source>
</evidence>
<dbReference type="SMART" id="SM00641">
    <property type="entry name" value="Glyco_25"/>
    <property type="match status" value="1"/>
</dbReference>
<evidence type="ECO:0000256" key="4">
    <source>
        <dbReference type="ARBA" id="ARBA00023295"/>
    </source>
</evidence>
<sequence>MNRQSLFRWLGGAVLGGALVCGSLPAAALTTTPDPDGPPTPAAPEIPASPATAEETGPAPVEADPGAQEADHEQPGAEDTAPAPQPAATAEKKAADPAQDRAEESADPPADAVGPLGARMGQGLERLMATGDPQVPTDEEIRERRDAEADPETPADVPDLGTPAKLDEAEASTATPAETPQASPGSSNGAASLSPAATWMPAGIQGLDVSSHQGNVDWQRAWNQGGRFAYVKATEGTYYKNPFYGQQYNGSKNTGMLRGAYHFAIPTPGSARAEANFFVDNGGGWSADGNTLPPLLDIEYNPYPELGNTCYNMSAGQMVSWIREFSNTIQARTGRLPMIYTTTDWWSTCTGNTSAFADHPLHIANYSTTGAGPMPAGWGTYNVWQYSSTGPFVGDSNVWNGSTADLARFAMSGPAPDRTRRVISPGDFNGDRRPDLLTRRADGTLWFHAGTGNGSFGAPRQIGSGWEVYNSLVAVGDYDGDGRNDIVARHVNGSLYRYSGTGVVDSRNEGYRPAVQIGNGGWGDFNRLIGVGDANSDGRTDLLATRADGSSLLYQGTGTGQHGPAFGAGSDWWRFSELVGARDFNGDGRVDVVARSSDGNLWLRAGNGGGSFAPGFSIGTGWDIYSTVLGGSDFNGDGKADLIGQRQDSSIWFYPGTGSTQEGYGPAARVGTVNWAADRLVVPTADFNSDGTPDLLTVARDGFLWFHPGKSSGGYGSARNIGSGWQIYEEITAVGDFNGDRRNDLLARKPDGSLWFYAGTGKVTSADEGYDRAVKVGSGWNTYRQVLGAGDLNSDGKPDLLARDGAGDLWRYYGTGSVSGRNEGYSSGTRIGSGGWDGFTTLLGPGDYDGDGRSDVLATTADGRLLLYRGSGTGLLGVMETVGTGWNAYSPLLVTSPSASGAFRLGGVANGVLWEYRGTGMAAQGYRTATPTGSLPG</sequence>
<name>A0ABT1NP44_9MICC</name>
<dbReference type="PANTHER" id="PTHR44103">
    <property type="entry name" value="PROPROTEIN CONVERTASE P"/>
    <property type="match status" value="1"/>
</dbReference>
<keyword evidence="4 5" id="KW-0326">Glycosidase</keyword>
<feature type="compositionally biased region" description="Pro residues" evidence="6">
    <location>
        <begin position="35"/>
        <end position="44"/>
    </location>
</feature>
<gene>
    <name evidence="8" type="ORF">NNX28_06125</name>
</gene>
<dbReference type="SUPFAM" id="SSF69318">
    <property type="entry name" value="Integrin alpha N-terminal domain"/>
    <property type="match status" value="2"/>
</dbReference>
<dbReference type="InterPro" id="IPR017853">
    <property type="entry name" value="GH"/>
</dbReference>
<dbReference type="PROSITE" id="PS00953">
    <property type="entry name" value="GLYCOSYL_HYDROL_F25_1"/>
    <property type="match status" value="1"/>
</dbReference>
<dbReference type="EC" id="3.2.1.17" evidence="5"/>
<feature type="compositionally biased region" description="Low complexity" evidence="6">
    <location>
        <begin position="171"/>
        <end position="184"/>
    </location>
</feature>
<dbReference type="Gene3D" id="2.115.10.10">
    <property type="entry name" value="Tachylectin 2"/>
    <property type="match status" value="1"/>
</dbReference>